<dbReference type="EMBL" id="AF130108">
    <property type="protein sequence ID" value="AAG35533.1"/>
    <property type="molecule type" value="mRNA"/>
</dbReference>
<dbReference type="AlphaFoldDB" id="Q9H371"/>
<accession>Q9H371</accession>
<evidence type="ECO:0000313" key="1">
    <source>
        <dbReference type="EMBL" id="AAG35533.1"/>
    </source>
</evidence>
<proteinExistence type="evidence at transcript level"/>
<protein>
    <submittedName>
        <fullName evidence="1">PRO1495</fullName>
    </submittedName>
</protein>
<sequence length="74" mass="8865">MIRLLHIIYMYKISHVFHNLYTQERISRIRVLFKITIPWRFKYVGCLIVKSHHPSESLLTVGSILNSLVRLQRS</sequence>
<organism evidence="1">
    <name type="scientific">Homo sapiens</name>
    <name type="common">Human</name>
    <dbReference type="NCBI Taxonomy" id="9606"/>
    <lineage>
        <taxon>Eukaryota</taxon>
        <taxon>Metazoa</taxon>
        <taxon>Chordata</taxon>
        <taxon>Craniata</taxon>
        <taxon>Vertebrata</taxon>
        <taxon>Euteleostomi</taxon>
        <taxon>Mammalia</taxon>
        <taxon>Eutheria</taxon>
        <taxon>Euarchontoglires</taxon>
        <taxon>Primates</taxon>
        <taxon>Haplorrhini</taxon>
        <taxon>Catarrhini</taxon>
        <taxon>Hominidae</taxon>
        <taxon>Homo</taxon>
    </lineage>
</organism>
<reference evidence="1" key="1">
    <citation type="submission" date="1999-02" db="EMBL/GenBank/DDBJ databases">
        <title>Functional prediction of the coding sequences of 75 new genes deduced by analysis of cDNA clones from human fetal liver.</title>
        <authorList>
            <person name="Zhang C."/>
            <person name="Yu Y."/>
            <person name="Zhang S."/>
            <person name="Wei H."/>
            <person name="Bi J."/>
            <person name="Zhou G."/>
            <person name="Dong C."/>
            <person name="Zai Y."/>
            <person name="Xu W."/>
            <person name="Gao F."/>
            <person name="Liu M."/>
            <person name="He F."/>
        </authorList>
    </citation>
    <scope>NUCLEOTIDE SEQUENCE</scope>
    <source>
        <tissue evidence="1">Liver</tissue>
    </source>
</reference>
<name>Q9H371_HUMAN</name>